<accession>A0A1F8H8A8</accession>
<sequence length="198" mass="22185">MSIITYAGGFETERFIADWREFYKQVHSMDLDPTDLKVPTAAPGMGWGVWTPQGVGPQRAYDMGLATFSGKCWKWTSESLDIAIPKSVRTADAGPYVVLTPASVEPPSDFKGVTARETEKRKINILTFVERFLLGQWYFSKSGGQHLDVQGITRCDGSRYFDGSVPDVYFSSLTGKVFVYFIDADDPREFVRPRQAVS</sequence>
<reference evidence="1 2" key="1">
    <citation type="journal article" date="2016" name="Nat. Commun.">
        <title>Thousands of microbial genomes shed light on interconnected biogeochemical processes in an aquifer system.</title>
        <authorList>
            <person name="Anantharaman K."/>
            <person name="Brown C.T."/>
            <person name="Hug L.A."/>
            <person name="Sharon I."/>
            <person name="Castelle C.J."/>
            <person name="Probst A.J."/>
            <person name="Thomas B.C."/>
            <person name="Singh A."/>
            <person name="Wilkins M.J."/>
            <person name="Karaoz U."/>
            <person name="Brodie E.L."/>
            <person name="Williams K.H."/>
            <person name="Hubbard S.S."/>
            <person name="Banfield J.F."/>
        </authorList>
    </citation>
    <scope>NUCLEOTIDE SEQUENCE [LARGE SCALE GENOMIC DNA]</scope>
</reference>
<evidence type="ECO:0000313" key="1">
    <source>
        <dbReference type="EMBL" id="OGN33774.1"/>
    </source>
</evidence>
<dbReference type="Proteomes" id="UP000178155">
    <property type="component" value="Unassembled WGS sequence"/>
</dbReference>
<organism evidence="1 2">
    <name type="scientific">Candidatus Yanofskybacteria bacterium RIFCSPLOWO2_02_FULL_47_9b</name>
    <dbReference type="NCBI Taxonomy" id="1802708"/>
    <lineage>
        <taxon>Bacteria</taxon>
        <taxon>Candidatus Yanofskyibacteriota</taxon>
    </lineage>
</organism>
<comment type="caution">
    <text evidence="1">The sequence shown here is derived from an EMBL/GenBank/DDBJ whole genome shotgun (WGS) entry which is preliminary data.</text>
</comment>
<name>A0A1F8H8A8_9BACT</name>
<evidence type="ECO:0000313" key="2">
    <source>
        <dbReference type="Proteomes" id="UP000178155"/>
    </source>
</evidence>
<proteinExistence type="predicted"/>
<gene>
    <name evidence="1" type="ORF">A3I39_01965</name>
</gene>
<dbReference type="EMBL" id="MGKW01000024">
    <property type="protein sequence ID" value="OGN33774.1"/>
    <property type="molecule type" value="Genomic_DNA"/>
</dbReference>
<dbReference type="AlphaFoldDB" id="A0A1F8H8A8"/>
<protein>
    <submittedName>
        <fullName evidence="1">Uncharacterized protein</fullName>
    </submittedName>
</protein>